<comment type="caution">
    <text evidence="4">The sequence shown here is derived from an EMBL/GenBank/DDBJ whole genome shotgun (WGS) entry which is preliminary data.</text>
</comment>
<proteinExistence type="predicted"/>
<keyword evidence="3" id="KW-1133">Transmembrane helix</keyword>
<evidence type="ECO:0000256" key="3">
    <source>
        <dbReference type="SAM" id="Phobius"/>
    </source>
</evidence>
<evidence type="ECO:0000313" key="5">
    <source>
        <dbReference type="Proteomes" id="UP000219020"/>
    </source>
</evidence>
<dbReference type="GeneID" id="66951912"/>
<dbReference type="PROSITE" id="PS00101">
    <property type="entry name" value="HEXAPEP_TRANSFERASES"/>
    <property type="match status" value="1"/>
</dbReference>
<reference evidence="5" key="1">
    <citation type="submission" date="2017-04" db="EMBL/GenBank/DDBJ databases">
        <title>Genome evolution of the luminous symbionts of deep sea anglerfish.</title>
        <authorList>
            <person name="Hendry T.A."/>
        </authorList>
    </citation>
    <scope>NUCLEOTIDE SEQUENCE [LARGE SCALE GENOMIC DNA]</scope>
</reference>
<dbReference type="AlphaFoldDB" id="A0A2A5T2R6"/>
<evidence type="ECO:0000256" key="2">
    <source>
        <dbReference type="ARBA" id="ARBA00022737"/>
    </source>
</evidence>
<dbReference type="SUPFAM" id="SSF51161">
    <property type="entry name" value="Trimeric LpxA-like enzymes"/>
    <property type="match status" value="1"/>
</dbReference>
<dbReference type="GO" id="GO:0016740">
    <property type="term" value="F:transferase activity"/>
    <property type="evidence" value="ECO:0007669"/>
    <property type="project" value="UniProtKB-KW"/>
</dbReference>
<protein>
    <submittedName>
        <fullName evidence="4">Acetyltransferase SypM</fullName>
    </submittedName>
</protein>
<dbReference type="EMBL" id="NBYY01000020">
    <property type="protein sequence ID" value="PCS22459.1"/>
    <property type="molecule type" value="Genomic_DNA"/>
</dbReference>
<dbReference type="InterPro" id="IPR011004">
    <property type="entry name" value="Trimer_LpxA-like_sf"/>
</dbReference>
<dbReference type="CDD" id="cd04647">
    <property type="entry name" value="LbH_MAT_like"/>
    <property type="match status" value="1"/>
</dbReference>
<accession>A0A2A5T2R6</accession>
<dbReference type="InterPro" id="IPR051159">
    <property type="entry name" value="Hexapeptide_acetyltransf"/>
</dbReference>
<keyword evidence="5" id="KW-1185">Reference proteome</keyword>
<keyword evidence="3" id="KW-0812">Transmembrane</keyword>
<dbReference type="Proteomes" id="UP000219020">
    <property type="component" value="Unassembled WGS sequence"/>
</dbReference>
<dbReference type="PANTHER" id="PTHR23416">
    <property type="entry name" value="SIALIC ACID SYNTHASE-RELATED"/>
    <property type="match status" value="1"/>
</dbReference>
<gene>
    <name evidence="4" type="ORF">BTN49_1985</name>
</gene>
<keyword evidence="1 4" id="KW-0808">Transferase</keyword>
<dbReference type="InterPro" id="IPR018357">
    <property type="entry name" value="Hexapep_transf_CS"/>
</dbReference>
<keyword evidence="3" id="KW-0472">Membrane</keyword>
<sequence length="271" mass="29611">MAIQSIRHWLKNSQNPLAQWLFHALNALILMSIPAPKVIFLPLYYITTFLMVTWTNLTRTLWWTPLFKGRLQHVGRGLYLYGGIPYISGPLHISIGERCRISGQSTFSGRAYPKSGVDGGNKQPKLLIGNNIDIGWQTTIAVGQKIVIGDNVRISGRAFLTGYPGHPINAEDRAAGLPELDCQIGDIILEKDVWLATGVSVMAGVTIGHGTIVATGSVVTSDLPPNVLAGGMPAKIIRRLTDAEIETYVDKVINTRGVDNTEIATNTEREK</sequence>
<evidence type="ECO:0000313" key="4">
    <source>
        <dbReference type="EMBL" id="PCS22459.1"/>
    </source>
</evidence>
<feature type="transmembrane region" description="Helical" evidence="3">
    <location>
        <begin position="20"/>
        <end position="36"/>
    </location>
</feature>
<dbReference type="Gene3D" id="2.160.10.10">
    <property type="entry name" value="Hexapeptide repeat proteins"/>
    <property type="match status" value="1"/>
</dbReference>
<keyword evidence="2" id="KW-0677">Repeat</keyword>
<dbReference type="RefSeq" id="WP_097356673.1">
    <property type="nucleotide sequence ID" value="NZ_CAWNJE010000026.1"/>
</dbReference>
<dbReference type="OrthoDB" id="9815592at2"/>
<organism evidence="4 5">
    <name type="scientific">Candidatus Enterovibrio escicola</name>
    <dbReference type="NCBI Taxonomy" id="1927127"/>
    <lineage>
        <taxon>Bacteria</taxon>
        <taxon>Pseudomonadati</taxon>
        <taxon>Pseudomonadota</taxon>
        <taxon>Gammaproteobacteria</taxon>
        <taxon>Vibrionales</taxon>
        <taxon>Vibrionaceae</taxon>
        <taxon>Enterovibrio</taxon>
    </lineage>
</organism>
<name>A0A2A5T2R6_9GAMM</name>
<evidence type="ECO:0000256" key="1">
    <source>
        <dbReference type="ARBA" id="ARBA00022679"/>
    </source>
</evidence>